<dbReference type="SUPFAM" id="SSF56327">
    <property type="entry name" value="LDH C-terminal domain-like"/>
    <property type="match status" value="1"/>
</dbReference>
<dbReference type="HAMAP" id="MF_00488">
    <property type="entry name" value="Lactate_dehydrog"/>
    <property type="match status" value="1"/>
</dbReference>
<evidence type="ECO:0000259" key="11">
    <source>
        <dbReference type="Pfam" id="PF00056"/>
    </source>
</evidence>
<feature type="binding site" evidence="7">
    <location>
        <begin position="122"/>
        <end position="125"/>
    </location>
    <ligand>
        <name>substrate</name>
    </ligand>
</feature>
<feature type="binding site" evidence="9">
    <location>
        <position position="153"/>
    </location>
    <ligand>
        <name>substrate</name>
    </ligand>
</feature>
<feature type="active site" description="Proton acceptor" evidence="7 8">
    <location>
        <position position="177"/>
    </location>
</feature>
<feature type="domain" description="Lactate/malate dehydrogenase C-terminal" evidence="12">
    <location>
        <begin position="147"/>
        <end position="307"/>
    </location>
</feature>
<keyword evidence="5 7" id="KW-0520">NAD</keyword>
<dbReference type="PANTHER" id="PTHR43128">
    <property type="entry name" value="L-2-HYDROXYCARBOXYLATE DEHYDROGENASE (NAD(P)(+))"/>
    <property type="match status" value="1"/>
</dbReference>
<feature type="binding site" evidence="7">
    <location>
        <position position="16"/>
    </location>
    <ligand>
        <name>NAD(+)</name>
        <dbReference type="ChEBI" id="CHEBI:57540"/>
    </ligand>
</feature>
<feature type="binding site" evidence="9">
    <location>
        <position position="84"/>
    </location>
    <ligand>
        <name>substrate</name>
    </ligand>
</feature>
<evidence type="ECO:0000313" key="13">
    <source>
        <dbReference type="EMBL" id="NVY96233.1"/>
    </source>
</evidence>
<dbReference type="UniPathway" id="UPA00554">
    <property type="reaction ID" value="UER00611"/>
</dbReference>
<comment type="catalytic activity">
    <reaction evidence="6 7">
        <text>(S)-lactate + NAD(+) = pyruvate + NADH + H(+)</text>
        <dbReference type="Rhea" id="RHEA:23444"/>
        <dbReference type="ChEBI" id="CHEBI:15361"/>
        <dbReference type="ChEBI" id="CHEBI:15378"/>
        <dbReference type="ChEBI" id="CHEBI:16651"/>
        <dbReference type="ChEBI" id="CHEBI:57540"/>
        <dbReference type="ChEBI" id="CHEBI:57945"/>
        <dbReference type="EC" id="1.1.1.27"/>
    </reaction>
</comment>
<keyword evidence="14" id="KW-1185">Reference proteome</keyword>
<dbReference type="InterPro" id="IPR015955">
    <property type="entry name" value="Lactate_DH/Glyco_Ohase_4_C"/>
</dbReference>
<evidence type="ECO:0000256" key="3">
    <source>
        <dbReference type="ARBA" id="ARBA00012967"/>
    </source>
</evidence>
<dbReference type="Proteomes" id="UP000563523">
    <property type="component" value="Unassembled WGS sequence"/>
</dbReference>
<dbReference type="InterPro" id="IPR011304">
    <property type="entry name" value="L-lactate_DH"/>
</dbReference>
<dbReference type="AlphaFoldDB" id="A0A850QZW6"/>
<dbReference type="GO" id="GO:0006096">
    <property type="term" value="P:glycolytic process"/>
    <property type="evidence" value="ECO:0007669"/>
    <property type="project" value="UniProtKB-UniRule"/>
</dbReference>
<dbReference type="InterPro" id="IPR036291">
    <property type="entry name" value="NAD(P)-bd_dom_sf"/>
</dbReference>
<evidence type="ECO:0000256" key="8">
    <source>
        <dbReference type="PIRSR" id="PIRSR000102-1"/>
    </source>
</evidence>
<name>A0A850QZW6_9LACO</name>
<evidence type="ECO:0000256" key="1">
    <source>
        <dbReference type="ARBA" id="ARBA00004843"/>
    </source>
</evidence>
<dbReference type="InterPro" id="IPR022383">
    <property type="entry name" value="Lactate/malate_DH_C"/>
</dbReference>
<feature type="binding site" evidence="7">
    <location>
        <begin position="150"/>
        <end position="153"/>
    </location>
    <ligand>
        <name>substrate</name>
    </ligand>
</feature>
<comment type="pathway">
    <text evidence="1 7">Fermentation; pyruvate fermentation to lactate; (S)-lactate from pyruvate: step 1/1.</text>
</comment>
<dbReference type="Gene3D" id="3.90.110.10">
    <property type="entry name" value="Lactate dehydrogenase/glycoside hydrolase, family 4, C-terminal"/>
    <property type="match status" value="1"/>
</dbReference>
<comment type="caution">
    <text evidence="13">The sequence shown here is derived from an EMBL/GenBank/DDBJ whole genome shotgun (WGS) entry which is preliminary data.</text>
</comment>
<feature type="binding site" evidence="10">
    <location>
        <begin position="12"/>
        <end position="17"/>
    </location>
    <ligand>
        <name>NAD(+)</name>
        <dbReference type="ChEBI" id="CHEBI:57540"/>
    </ligand>
</feature>
<feature type="binding site" evidence="7 10">
    <location>
        <position position="37"/>
    </location>
    <ligand>
        <name>NAD(+)</name>
        <dbReference type="ChEBI" id="CHEBI:57540"/>
    </ligand>
</feature>
<feature type="binding site" evidence="9">
    <location>
        <position position="122"/>
    </location>
    <ligand>
        <name>substrate</name>
    </ligand>
</feature>
<dbReference type="NCBIfam" id="NF000824">
    <property type="entry name" value="PRK00066.1"/>
    <property type="match status" value="1"/>
</dbReference>
<feature type="binding site" evidence="7">
    <location>
        <begin position="81"/>
        <end position="82"/>
    </location>
    <ligand>
        <name>NAD(+)</name>
        <dbReference type="ChEBI" id="CHEBI:57540"/>
    </ligand>
</feature>
<dbReference type="NCBIfam" id="TIGR01771">
    <property type="entry name" value="L-LDH-NAD"/>
    <property type="match status" value="1"/>
</dbReference>
<dbReference type="PIRSF" id="PIRSF000102">
    <property type="entry name" value="Lac_mal_DH"/>
    <property type="match status" value="1"/>
</dbReference>
<comment type="function">
    <text evidence="7">Catalyzes the conversion of lactate to pyruvate.</text>
</comment>
<evidence type="ECO:0000259" key="12">
    <source>
        <dbReference type="Pfam" id="PF02866"/>
    </source>
</evidence>
<dbReference type="SUPFAM" id="SSF51735">
    <property type="entry name" value="NAD(P)-binding Rossmann-fold domains"/>
    <property type="match status" value="1"/>
</dbReference>
<evidence type="ECO:0000313" key="14">
    <source>
        <dbReference type="Proteomes" id="UP000563523"/>
    </source>
</evidence>
<evidence type="ECO:0000256" key="7">
    <source>
        <dbReference type="HAMAP-Rule" id="MF_00488"/>
    </source>
</evidence>
<dbReference type="GO" id="GO:0005737">
    <property type="term" value="C:cytoplasm"/>
    <property type="evidence" value="ECO:0007669"/>
    <property type="project" value="UniProtKB-SubCell"/>
</dbReference>
<feature type="domain" description="Lactate/malate dehydrogenase N-terminal" evidence="11">
    <location>
        <begin position="7"/>
        <end position="144"/>
    </location>
</feature>
<dbReference type="PANTHER" id="PTHR43128:SF16">
    <property type="entry name" value="L-LACTATE DEHYDROGENASE"/>
    <property type="match status" value="1"/>
</dbReference>
<organism evidence="13 14">
    <name type="scientific">Bombilactobacillus apium</name>
    <dbReference type="NCBI Taxonomy" id="2675299"/>
    <lineage>
        <taxon>Bacteria</taxon>
        <taxon>Bacillati</taxon>
        <taxon>Bacillota</taxon>
        <taxon>Bacilli</taxon>
        <taxon>Lactobacillales</taxon>
        <taxon>Lactobacillaceae</taxon>
        <taxon>Bombilactobacillus</taxon>
    </lineage>
</organism>
<dbReference type="InterPro" id="IPR018177">
    <property type="entry name" value="L-lactate_DH_AS"/>
</dbReference>
<protein>
    <recommendedName>
        <fullName evidence="3 7">L-lactate dehydrogenase</fullName>
        <shortName evidence="7">L-LDH</shortName>
        <ecNumber evidence="3 7">1.1.1.27</ecNumber>
    </recommendedName>
</protein>
<comment type="subunit">
    <text evidence="7">Homotetramer.</text>
</comment>
<gene>
    <name evidence="7" type="primary">ldh</name>
    <name evidence="13" type="ORF">HU830_03450</name>
</gene>
<dbReference type="CDD" id="cd05291">
    <property type="entry name" value="HicDH_like"/>
    <property type="match status" value="1"/>
</dbReference>
<feature type="binding site" evidence="10">
    <location>
        <position position="97"/>
    </location>
    <ligand>
        <name>NAD(+)</name>
        <dbReference type="ChEBI" id="CHEBI:57540"/>
    </ligand>
</feature>
<accession>A0A850QZW6</accession>
<dbReference type="PROSITE" id="PS00064">
    <property type="entry name" value="L_LDH"/>
    <property type="match status" value="1"/>
</dbReference>
<comment type="caution">
    <text evidence="7">Lacks conserved residue(s) required for the propagation of feature annotation.</text>
</comment>
<comment type="subcellular location">
    <subcellularLocation>
        <location evidence="7">Cytoplasm</location>
    </subcellularLocation>
</comment>
<keyword evidence="7" id="KW-0963">Cytoplasm</keyword>
<dbReference type="PRINTS" id="PR00086">
    <property type="entry name" value="LLDHDRGNASE"/>
</dbReference>
<dbReference type="RefSeq" id="WP_176942386.1">
    <property type="nucleotide sequence ID" value="NZ_JABZEC010000002.1"/>
</dbReference>
<dbReference type="InterPro" id="IPR001236">
    <property type="entry name" value="Lactate/malate_DH_N"/>
</dbReference>
<feature type="binding site" evidence="7">
    <location>
        <position position="227"/>
    </location>
    <ligand>
        <name>substrate</name>
    </ligand>
</feature>
<feature type="binding site" evidence="7">
    <location>
        <position position="103"/>
    </location>
    <ligand>
        <name>NAD(+)</name>
        <dbReference type="ChEBI" id="CHEBI:57540"/>
    </ligand>
</feature>
<dbReference type="InterPro" id="IPR001557">
    <property type="entry name" value="L-lactate/malate_DH"/>
</dbReference>
<dbReference type="Gene3D" id="3.40.50.720">
    <property type="entry name" value="NAD(P)-binding Rossmann-like Domain"/>
    <property type="match status" value="1"/>
</dbReference>
<comment type="similarity">
    <text evidence="2 7">Belongs to the LDH/MDH superfamily. LDH family.</text>
</comment>
<keyword evidence="4 7" id="KW-0560">Oxidoreductase</keyword>
<dbReference type="EC" id="1.1.1.27" evidence="3 7"/>
<feature type="binding site" evidence="7">
    <location>
        <position position="145"/>
    </location>
    <ligand>
        <name>NAD(+)</name>
        <dbReference type="ChEBI" id="CHEBI:57540"/>
    </ligand>
</feature>
<feature type="binding site" evidence="7 9">
    <location>
        <position position="90"/>
    </location>
    <ligand>
        <name>substrate</name>
    </ligand>
</feature>
<evidence type="ECO:0000256" key="9">
    <source>
        <dbReference type="PIRSR" id="PIRSR000102-2"/>
    </source>
</evidence>
<sequence>MNFAQPKIMLVGAGAVGSSFAFSLLQTYAPAELMIVDVKADFAQGNVWDLEDLQAFSRSTKISVGTYAQAQDADIVVITAGVPRQTGETRLDLINKNRKILQSIIEPIVASGFAGYFVVSSNPVDILTQLTAELSGFDRRRVIGTGTLLDTARFKVALARKIAADPQGINAYVLGEHGDSSFVNFSEITVDGRPFQEVATLTATEKAELEAAVHQKGGKIIQAKGATFYGVARYLGKICQAILENQNLVLPVSAPLTGQYGLDNLYLGTPAILNNTGIAQVLEVPLTAGEQIKMQDSATQLQKILKDI</sequence>
<evidence type="ECO:0000256" key="6">
    <source>
        <dbReference type="ARBA" id="ARBA00049258"/>
    </source>
</evidence>
<dbReference type="Pfam" id="PF02866">
    <property type="entry name" value="Ldh_1_C"/>
    <property type="match status" value="1"/>
</dbReference>
<feature type="binding site" evidence="7">
    <location>
        <position position="67"/>
    </location>
    <ligand>
        <name>NAD(+)</name>
        <dbReference type="ChEBI" id="CHEBI:57540"/>
    </ligand>
</feature>
<dbReference type="Pfam" id="PF00056">
    <property type="entry name" value="Ldh_1_N"/>
    <property type="match status" value="1"/>
</dbReference>
<evidence type="ECO:0000256" key="2">
    <source>
        <dbReference type="ARBA" id="ARBA00006054"/>
    </source>
</evidence>
<evidence type="ECO:0000256" key="5">
    <source>
        <dbReference type="ARBA" id="ARBA00023027"/>
    </source>
</evidence>
<proteinExistence type="inferred from homology"/>
<dbReference type="GO" id="GO:0004459">
    <property type="term" value="F:L-lactate dehydrogenase (NAD+) activity"/>
    <property type="evidence" value="ECO:0007669"/>
    <property type="project" value="UniProtKB-UniRule"/>
</dbReference>
<evidence type="ECO:0000256" key="4">
    <source>
        <dbReference type="ARBA" id="ARBA00023002"/>
    </source>
</evidence>
<reference evidence="13 14" key="1">
    <citation type="submission" date="2020-06" db="EMBL/GenBank/DDBJ databases">
        <authorList>
            <person name="Kang J."/>
        </authorList>
    </citation>
    <scope>NUCLEOTIDE SEQUENCE [LARGE SCALE GENOMIC DNA]</scope>
    <source>
        <strain evidence="13 14">DCY120</strain>
    </source>
</reference>
<evidence type="ECO:0000256" key="10">
    <source>
        <dbReference type="PIRSR" id="PIRSR000102-3"/>
    </source>
</evidence>
<dbReference type="EMBL" id="JABZEC010000002">
    <property type="protein sequence ID" value="NVY96233.1"/>
    <property type="molecule type" value="Genomic_DNA"/>
</dbReference>
<dbReference type="GO" id="GO:0006089">
    <property type="term" value="P:lactate metabolic process"/>
    <property type="evidence" value="ECO:0007669"/>
    <property type="project" value="TreeGrafter"/>
</dbReference>